<evidence type="ECO:0000313" key="7">
    <source>
        <dbReference type="EMBL" id="KAH9307406.1"/>
    </source>
</evidence>
<dbReference type="PANTHER" id="PTHR46772">
    <property type="entry name" value="BHLH DOMAIN-CONTAINING PROTEIN"/>
    <property type="match status" value="1"/>
</dbReference>
<protein>
    <recommendedName>
        <fullName evidence="6">BHLH domain-containing protein</fullName>
    </recommendedName>
</protein>
<dbReference type="PANTHER" id="PTHR46772:SF8">
    <property type="entry name" value="TRANSCRIPTION FACTOR BHLH95"/>
    <property type="match status" value="1"/>
</dbReference>
<keyword evidence="8" id="KW-1185">Reference proteome</keyword>
<keyword evidence="4" id="KW-0539">Nucleus</keyword>
<dbReference type="Pfam" id="PF22754">
    <property type="entry name" value="bHLH-TF_ACT-like_plant"/>
    <property type="match status" value="1"/>
</dbReference>
<evidence type="ECO:0000256" key="3">
    <source>
        <dbReference type="ARBA" id="ARBA00023163"/>
    </source>
</evidence>
<evidence type="ECO:0000259" key="6">
    <source>
        <dbReference type="PROSITE" id="PS50888"/>
    </source>
</evidence>
<evidence type="ECO:0000256" key="4">
    <source>
        <dbReference type="ARBA" id="ARBA00023242"/>
    </source>
</evidence>
<dbReference type="Gene3D" id="4.10.280.10">
    <property type="entry name" value="Helix-loop-helix DNA-binding domain"/>
    <property type="match status" value="1"/>
</dbReference>
<name>A0AA38FP32_TAXCH</name>
<organism evidence="7 8">
    <name type="scientific">Taxus chinensis</name>
    <name type="common">Chinese yew</name>
    <name type="synonym">Taxus wallichiana var. chinensis</name>
    <dbReference type="NCBI Taxonomy" id="29808"/>
    <lineage>
        <taxon>Eukaryota</taxon>
        <taxon>Viridiplantae</taxon>
        <taxon>Streptophyta</taxon>
        <taxon>Embryophyta</taxon>
        <taxon>Tracheophyta</taxon>
        <taxon>Spermatophyta</taxon>
        <taxon>Pinopsida</taxon>
        <taxon>Pinidae</taxon>
        <taxon>Conifers II</taxon>
        <taxon>Cupressales</taxon>
        <taxon>Taxaceae</taxon>
        <taxon>Taxus</taxon>
    </lineage>
</organism>
<dbReference type="GO" id="GO:0046983">
    <property type="term" value="F:protein dimerization activity"/>
    <property type="evidence" value="ECO:0007669"/>
    <property type="project" value="InterPro"/>
</dbReference>
<dbReference type="GO" id="GO:0003700">
    <property type="term" value="F:DNA-binding transcription factor activity"/>
    <property type="evidence" value="ECO:0007669"/>
    <property type="project" value="InterPro"/>
</dbReference>
<dbReference type="SUPFAM" id="SSF47459">
    <property type="entry name" value="HLH, helix-loop-helix DNA-binding domain"/>
    <property type="match status" value="1"/>
</dbReference>
<dbReference type="EMBL" id="JAHRHJ020000007">
    <property type="protein sequence ID" value="KAH9307406.1"/>
    <property type="molecule type" value="Genomic_DNA"/>
</dbReference>
<dbReference type="InterPro" id="IPR044278">
    <property type="entry name" value="BHLH95-like"/>
</dbReference>
<proteinExistence type="predicted"/>
<comment type="caution">
    <text evidence="7">The sequence shown here is derived from an EMBL/GenBank/DDBJ whole genome shotgun (WGS) entry which is preliminary data.</text>
</comment>
<keyword evidence="2" id="KW-0805">Transcription regulation</keyword>
<dbReference type="GO" id="GO:0009960">
    <property type="term" value="P:endosperm development"/>
    <property type="evidence" value="ECO:0007669"/>
    <property type="project" value="InterPro"/>
</dbReference>
<evidence type="ECO:0000256" key="5">
    <source>
        <dbReference type="SAM" id="Coils"/>
    </source>
</evidence>
<dbReference type="PROSITE" id="PS50888">
    <property type="entry name" value="BHLH"/>
    <property type="match status" value="1"/>
</dbReference>
<dbReference type="OMA" id="SQREIHI"/>
<feature type="domain" description="BHLH" evidence="6">
    <location>
        <begin position="219"/>
        <end position="269"/>
    </location>
</feature>
<dbReference type="GO" id="GO:0005634">
    <property type="term" value="C:nucleus"/>
    <property type="evidence" value="ECO:0007669"/>
    <property type="project" value="UniProtKB-SubCell"/>
</dbReference>
<accession>A0AA38FP32</accession>
<feature type="coiled-coil region" evidence="5">
    <location>
        <begin position="259"/>
        <end position="286"/>
    </location>
</feature>
<dbReference type="InterPro" id="IPR011598">
    <property type="entry name" value="bHLH_dom"/>
</dbReference>
<reference evidence="7 8" key="1">
    <citation type="journal article" date="2021" name="Nat. Plants">
        <title>The Taxus genome provides insights into paclitaxel biosynthesis.</title>
        <authorList>
            <person name="Xiong X."/>
            <person name="Gou J."/>
            <person name="Liao Q."/>
            <person name="Li Y."/>
            <person name="Zhou Q."/>
            <person name="Bi G."/>
            <person name="Li C."/>
            <person name="Du R."/>
            <person name="Wang X."/>
            <person name="Sun T."/>
            <person name="Guo L."/>
            <person name="Liang H."/>
            <person name="Lu P."/>
            <person name="Wu Y."/>
            <person name="Zhang Z."/>
            <person name="Ro D.K."/>
            <person name="Shang Y."/>
            <person name="Huang S."/>
            <person name="Yan J."/>
        </authorList>
    </citation>
    <scope>NUCLEOTIDE SEQUENCE [LARGE SCALE GENOMIC DNA]</scope>
    <source>
        <strain evidence="7">Ta-2019</strain>
    </source>
</reference>
<dbReference type="InterPro" id="IPR036638">
    <property type="entry name" value="HLH_DNA-bd_sf"/>
</dbReference>
<comment type="subcellular location">
    <subcellularLocation>
        <location evidence="1">Nucleus</location>
    </subcellularLocation>
</comment>
<evidence type="ECO:0000256" key="2">
    <source>
        <dbReference type="ARBA" id="ARBA00023015"/>
    </source>
</evidence>
<dbReference type="SMART" id="SM00353">
    <property type="entry name" value="HLH"/>
    <property type="match status" value="1"/>
</dbReference>
<dbReference type="InterPro" id="IPR054502">
    <property type="entry name" value="bHLH-TF_ACT-like_plant"/>
</dbReference>
<dbReference type="AlphaFoldDB" id="A0AA38FP32"/>
<keyword evidence="3" id="KW-0804">Transcription</keyword>
<feature type="non-terminal residue" evidence="7">
    <location>
        <position position="413"/>
    </location>
</feature>
<evidence type="ECO:0000256" key="1">
    <source>
        <dbReference type="ARBA" id="ARBA00004123"/>
    </source>
</evidence>
<dbReference type="Pfam" id="PF00010">
    <property type="entry name" value="HLH"/>
    <property type="match status" value="1"/>
</dbReference>
<keyword evidence="5" id="KW-0175">Coiled coil</keyword>
<dbReference type="Proteomes" id="UP000824469">
    <property type="component" value="Unassembled WGS sequence"/>
</dbReference>
<gene>
    <name evidence="7" type="ORF">KI387_035317</name>
</gene>
<sequence length="413" mass="45379">MKILHFQSQVAATTTSKLVEALPSLNHEDHLGSLNMITTPYQSPWLNPTSSEASSLGSVLFDDRPLDLSEMDTIVNQIGCIDSWGSLDQTHETAKPLKTAAMQTSNAASDPHLDFLNAFVKKCNSTEDDVYGEVNAHGSFLQDVTRSLNTVPGYNIGPVIQQDLCGSIVHSEPREATENDSKDGLLKMPAKRSIGARPAHLRPTKRGALHHQNGPREISQREIHIQSERERRKGMNSLFERMRSLLPSAIQKADKSTIVSEIINYIHSLQQNLEDLNKKRVKMLSSPGSGTAHIKTEPASCAESVQSECTDTDSPVSLSLNDECTKQTSQVTLHFNGNDIFITVCCSHKANLLPSIIYVVEDHSLQIMSANVSTTDTVAFHCLHVKGLNTPDISVKQALMDALKKFVCSESQI</sequence>
<evidence type="ECO:0000313" key="8">
    <source>
        <dbReference type="Proteomes" id="UP000824469"/>
    </source>
</evidence>